<dbReference type="FunFam" id="3.40.47.10:FF:000009">
    <property type="entry name" value="3-oxoacyl-[acyl-carrier-protein] synthase 2"/>
    <property type="match status" value="1"/>
</dbReference>
<evidence type="ECO:0000256" key="12">
    <source>
        <dbReference type="ARBA" id="ARBA00047318"/>
    </source>
</evidence>
<evidence type="ECO:0000256" key="1">
    <source>
        <dbReference type="ARBA" id="ARBA00005194"/>
    </source>
</evidence>
<dbReference type="Pfam" id="PF02801">
    <property type="entry name" value="Ketoacyl-synt_C"/>
    <property type="match status" value="1"/>
</dbReference>
<feature type="active site" description="For beta-ketoacyl synthase activity" evidence="15">
    <location>
        <position position="167"/>
    </location>
</feature>
<dbReference type="RefSeq" id="WP_077863162.1">
    <property type="nucleotide sequence ID" value="NZ_CP040411.1"/>
</dbReference>
<evidence type="ECO:0000259" key="17">
    <source>
        <dbReference type="PROSITE" id="PS52004"/>
    </source>
</evidence>
<evidence type="ECO:0000313" key="19">
    <source>
        <dbReference type="Proteomes" id="UP000190409"/>
    </source>
</evidence>
<comment type="catalytic activity">
    <reaction evidence="13 14">
        <text>a fatty acyl-[ACP] + malonyl-[ACP] + H(+) = a 3-oxoacyl-[ACP] + holo-[ACP] + CO2</text>
        <dbReference type="Rhea" id="RHEA:22836"/>
        <dbReference type="Rhea" id="RHEA-COMP:9623"/>
        <dbReference type="Rhea" id="RHEA-COMP:9685"/>
        <dbReference type="Rhea" id="RHEA-COMP:9916"/>
        <dbReference type="Rhea" id="RHEA-COMP:14125"/>
        <dbReference type="ChEBI" id="CHEBI:15378"/>
        <dbReference type="ChEBI" id="CHEBI:16526"/>
        <dbReference type="ChEBI" id="CHEBI:64479"/>
        <dbReference type="ChEBI" id="CHEBI:78449"/>
        <dbReference type="ChEBI" id="CHEBI:78776"/>
        <dbReference type="ChEBI" id="CHEBI:138651"/>
    </reaction>
</comment>
<keyword evidence="7" id="KW-0276">Fatty acid metabolism</keyword>
<dbReference type="InterPro" id="IPR014030">
    <property type="entry name" value="Ketoacyl_synth_N"/>
</dbReference>
<comment type="caution">
    <text evidence="18">The sequence shown here is derived from an EMBL/GenBank/DDBJ whole genome shotgun (WGS) entry which is preliminary data.</text>
</comment>
<evidence type="ECO:0000256" key="7">
    <source>
        <dbReference type="ARBA" id="ARBA00022832"/>
    </source>
</evidence>
<dbReference type="PROSITE" id="PS52004">
    <property type="entry name" value="KS3_2"/>
    <property type="match status" value="1"/>
</dbReference>
<dbReference type="InterPro" id="IPR020841">
    <property type="entry name" value="PKS_Beta-ketoAc_synthase_dom"/>
</dbReference>
<evidence type="ECO:0000256" key="13">
    <source>
        <dbReference type="ARBA" id="ARBA00047659"/>
    </source>
</evidence>
<comment type="pathway">
    <text evidence="1 14">Lipid metabolism; fatty acid biosynthesis.</text>
</comment>
<evidence type="ECO:0000256" key="9">
    <source>
        <dbReference type="ARBA" id="ARBA00023160"/>
    </source>
</evidence>
<comment type="function">
    <text evidence="11 14">Involved in the type II fatty acid elongation cycle. Catalyzes the elongation of a wide range of acyl-ACP by the addition of two carbons from malonyl-ACP to an acyl acceptor. Can efficiently catalyze the conversion of palmitoleoyl-ACP (cis-hexadec-9-enoyl-ACP) to cis-vaccenoyl-ACP (cis-octadec-11-enoyl-ACP), an essential step in the thermal regulation of fatty acid composition.</text>
</comment>
<keyword evidence="6 14" id="KW-0808">Transferase</keyword>
<keyword evidence="5 14" id="KW-0444">Lipid biosynthesis</keyword>
<evidence type="ECO:0000256" key="6">
    <source>
        <dbReference type="ARBA" id="ARBA00022679"/>
    </source>
</evidence>
<evidence type="ECO:0000313" key="18">
    <source>
        <dbReference type="EMBL" id="OOL81759.1"/>
    </source>
</evidence>
<name>A0A1S8KPV7_9LACT</name>
<dbReference type="Proteomes" id="UP000190409">
    <property type="component" value="Unassembled WGS sequence"/>
</dbReference>
<keyword evidence="9 14" id="KW-0275">Fatty acid biosynthesis</keyword>
<dbReference type="EC" id="2.3.1.179" evidence="3 14"/>
<dbReference type="SMART" id="SM00825">
    <property type="entry name" value="PKS_KS"/>
    <property type="match status" value="1"/>
</dbReference>
<evidence type="ECO:0000256" key="14">
    <source>
        <dbReference type="PIRNR" id="PIRNR000447"/>
    </source>
</evidence>
<dbReference type="NCBIfam" id="NF005589">
    <property type="entry name" value="PRK07314.1"/>
    <property type="match status" value="1"/>
</dbReference>
<evidence type="ECO:0000256" key="16">
    <source>
        <dbReference type="RuleBase" id="RU003694"/>
    </source>
</evidence>
<dbReference type="GO" id="GO:0006633">
    <property type="term" value="P:fatty acid biosynthetic process"/>
    <property type="evidence" value="ECO:0007669"/>
    <property type="project" value="UniProtKB-UniRule"/>
</dbReference>
<evidence type="ECO:0000256" key="11">
    <source>
        <dbReference type="ARBA" id="ARBA00024006"/>
    </source>
</evidence>
<proteinExistence type="inferred from homology"/>
<dbReference type="PANTHER" id="PTHR11712:SF336">
    <property type="entry name" value="3-OXOACYL-[ACYL-CARRIER-PROTEIN] SYNTHASE, MITOCHONDRIAL"/>
    <property type="match status" value="1"/>
</dbReference>
<feature type="domain" description="Ketosynthase family 3 (KS3)" evidence="17">
    <location>
        <begin position="7"/>
        <end position="413"/>
    </location>
</feature>
<comment type="catalytic activity">
    <reaction evidence="12 14">
        <text>(9Z)-hexadecenoyl-[ACP] + malonyl-[ACP] + H(+) = 3-oxo-(11Z)-octadecenoyl-[ACP] + holo-[ACP] + CO2</text>
        <dbReference type="Rhea" id="RHEA:55040"/>
        <dbReference type="Rhea" id="RHEA-COMP:9623"/>
        <dbReference type="Rhea" id="RHEA-COMP:9685"/>
        <dbReference type="Rhea" id="RHEA-COMP:10800"/>
        <dbReference type="Rhea" id="RHEA-COMP:14074"/>
        <dbReference type="ChEBI" id="CHEBI:15378"/>
        <dbReference type="ChEBI" id="CHEBI:16526"/>
        <dbReference type="ChEBI" id="CHEBI:64479"/>
        <dbReference type="ChEBI" id="CHEBI:78449"/>
        <dbReference type="ChEBI" id="CHEBI:83989"/>
        <dbReference type="ChEBI" id="CHEBI:138538"/>
        <dbReference type="EC" id="2.3.1.179"/>
    </reaction>
</comment>
<dbReference type="InterPro" id="IPR018201">
    <property type="entry name" value="Ketoacyl_synth_AS"/>
</dbReference>
<evidence type="ECO:0000256" key="3">
    <source>
        <dbReference type="ARBA" id="ARBA00012356"/>
    </source>
</evidence>
<dbReference type="InterPro" id="IPR014031">
    <property type="entry name" value="Ketoacyl_synth_C"/>
</dbReference>
<dbReference type="CDD" id="cd00834">
    <property type="entry name" value="KAS_I_II"/>
    <property type="match status" value="1"/>
</dbReference>
<dbReference type="Gene3D" id="3.40.47.10">
    <property type="match status" value="1"/>
</dbReference>
<dbReference type="NCBIfam" id="TIGR03150">
    <property type="entry name" value="fabF"/>
    <property type="match status" value="1"/>
</dbReference>
<dbReference type="InterPro" id="IPR016039">
    <property type="entry name" value="Thiolase-like"/>
</dbReference>
<keyword evidence="10 14" id="KW-0012">Acyltransferase</keyword>
<dbReference type="InterPro" id="IPR017568">
    <property type="entry name" value="3-oxoacyl-ACP_synth-2"/>
</dbReference>
<sequence length="417" mass="43479">MGQADKLNRVVVTGLGTISPLGNNIDEFWKKVRANESGIAPITKFDASAVGVHVAGEVKDFDPTLTMDRKEYKRMDLFCQYGIAASVEAVEMSGYDIAANASRVGTLISSGIGGLIEIENGIRKMIDKGPKRIPPLFVPLTIGNMAAGNISMKLGAKGISMDIVTACASSTNSIGEAFLKIQAGFLDACLAGGCEGTINEIGIGGFNALTALSTNEDPTKASRPFDKDRDGFVMGEGAGVLFLESLDSAQERGAHILAEIVGYGATSDAYHMTAPVPDGSGAGEAIKMALASAHITPEQVSYINAHGTSTPTNDSGETTAIKYALGDAAYNIPVSSSKGHFGHLLGAAGGIEAITCVKALEDGFIPATLGLETSDEACDLDYVPQTGREADLQYVLSNSLGFGGHNAILCFKRWEGK</sequence>
<gene>
    <name evidence="18" type="ORF">BWX42_08685</name>
</gene>
<dbReference type="UniPathway" id="UPA00094"/>
<dbReference type="PIRSF" id="PIRSF000447">
    <property type="entry name" value="KAS_II"/>
    <property type="match status" value="1"/>
</dbReference>
<evidence type="ECO:0000256" key="15">
    <source>
        <dbReference type="PIRSR" id="PIRSR000447-1"/>
    </source>
</evidence>
<dbReference type="EMBL" id="MUYF01000003">
    <property type="protein sequence ID" value="OOL81759.1"/>
    <property type="molecule type" value="Genomic_DNA"/>
</dbReference>
<dbReference type="PROSITE" id="PS00606">
    <property type="entry name" value="KS3_1"/>
    <property type="match status" value="1"/>
</dbReference>
<evidence type="ECO:0000256" key="5">
    <source>
        <dbReference type="ARBA" id="ARBA00022516"/>
    </source>
</evidence>
<dbReference type="PANTHER" id="PTHR11712">
    <property type="entry name" value="POLYKETIDE SYNTHASE-RELATED"/>
    <property type="match status" value="1"/>
</dbReference>
<dbReference type="InterPro" id="IPR000794">
    <property type="entry name" value="Beta-ketoacyl_synthase"/>
</dbReference>
<dbReference type="GO" id="GO:0004315">
    <property type="term" value="F:3-oxoacyl-[acyl-carrier-protein] synthase activity"/>
    <property type="evidence" value="ECO:0007669"/>
    <property type="project" value="UniProtKB-UniRule"/>
</dbReference>
<dbReference type="SUPFAM" id="SSF53901">
    <property type="entry name" value="Thiolase-like"/>
    <property type="match status" value="2"/>
</dbReference>
<evidence type="ECO:0000256" key="8">
    <source>
        <dbReference type="ARBA" id="ARBA00023098"/>
    </source>
</evidence>
<dbReference type="AlphaFoldDB" id="A0A1S8KPV7"/>
<evidence type="ECO:0000256" key="4">
    <source>
        <dbReference type="ARBA" id="ARBA00014657"/>
    </source>
</evidence>
<evidence type="ECO:0000256" key="2">
    <source>
        <dbReference type="ARBA" id="ARBA00008467"/>
    </source>
</evidence>
<protein>
    <recommendedName>
        <fullName evidence="4 14">3-oxoacyl-[acyl-carrier-protein] synthase 2</fullName>
        <ecNumber evidence="3 14">2.3.1.179</ecNumber>
    </recommendedName>
</protein>
<organism evidence="18 19">
    <name type="scientific">Dolosigranulum pigrum</name>
    <dbReference type="NCBI Taxonomy" id="29394"/>
    <lineage>
        <taxon>Bacteria</taxon>
        <taxon>Bacillati</taxon>
        <taxon>Bacillota</taxon>
        <taxon>Bacilli</taxon>
        <taxon>Lactobacillales</taxon>
        <taxon>Carnobacteriaceae</taxon>
        <taxon>Dolosigranulum</taxon>
    </lineage>
</organism>
<dbReference type="GO" id="GO:0005829">
    <property type="term" value="C:cytosol"/>
    <property type="evidence" value="ECO:0007669"/>
    <property type="project" value="TreeGrafter"/>
</dbReference>
<keyword evidence="8" id="KW-0443">Lipid metabolism</keyword>
<reference evidence="18 19" key="1">
    <citation type="submission" date="2017-01" db="EMBL/GenBank/DDBJ databases">
        <title>Complete Genome Sequence of Dolosigranulum pigrum isolated from a Patient with interstitial lung disease.</title>
        <authorList>
            <person name="Mukhopadhyay R."/>
            <person name="Joaquin J."/>
            <person name="Hogue R."/>
            <person name="Fitzgerald S."/>
            <person name="Jospin G."/>
            <person name="Eisen J.A."/>
            <person name="Chaturvedi V."/>
        </authorList>
    </citation>
    <scope>NUCLEOTIDE SEQUENCE [LARGE SCALE GENOMIC DNA]</scope>
    <source>
        <strain evidence="18 19">15S00348</strain>
    </source>
</reference>
<accession>A0A1S8KPV7</accession>
<dbReference type="Pfam" id="PF00109">
    <property type="entry name" value="ketoacyl-synt"/>
    <property type="match status" value="1"/>
</dbReference>
<evidence type="ECO:0000256" key="10">
    <source>
        <dbReference type="ARBA" id="ARBA00023315"/>
    </source>
</evidence>
<comment type="similarity">
    <text evidence="2 14 16">Belongs to the thiolase-like superfamily. Beta-ketoacyl-ACP synthases family.</text>
</comment>